<dbReference type="Proteomes" id="UP000637383">
    <property type="component" value="Unassembled WGS sequence"/>
</dbReference>
<organism evidence="1 2">
    <name type="scientific">Nostoc paludosum FACHB-159</name>
    <dbReference type="NCBI Taxonomy" id="2692908"/>
    <lineage>
        <taxon>Bacteria</taxon>
        <taxon>Bacillati</taxon>
        <taxon>Cyanobacteriota</taxon>
        <taxon>Cyanophyceae</taxon>
        <taxon>Nostocales</taxon>
        <taxon>Nostocaceae</taxon>
        <taxon>Nostoc</taxon>
    </lineage>
</organism>
<comment type="caution">
    <text evidence="1">The sequence shown here is derived from an EMBL/GenBank/DDBJ whole genome shotgun (WGS) entry which is preliminary data.</text>
</comment>
<reference evidence="1 2" key="1">
    <citation type="journal article" date="2020" name="ISME J.">
        <title>Comparative genomics reveals insights into cyanobacterial evolution and habitat adaptation.</title>
        <authorList>
            <person name="Chen M.Y."/>
            <person name="Teng W.K."/>
            <person name="Zhao L."/>
            <person name="Hu C.X."/>
            <person name="Zhou Y.K."/>
            <person name="Han B.P."/>
            <person name="Song L.R."/>
            <person name="Shu W.S."/>
        </authorList>
    </citation>
    <scope>NUCLEOTIDE SEQUENCE [LARGE SCALE GENOMIC DNA]</scope>
    <source>
        <strain evidence="1 2">FACHB-159</strain>
    </source>
</reference>
<accession>A0ABR8KQF2</accession>
<evidence type="ECO:0000313" key="2">
    <source>
        <dbReference type="Proteomes" id="UP000637383"/>
    </source>
</evidence>
<sequence>MNQTTLTQQALPIDEQSLAQQELDDLLATQSETVAPAKDPLTHRDRQIIATIINSTPDQIKTLWIEGGITVWVQLTDSGRLPFDRTWFATRVAEVKPTIAEPETPRQRNDRLSDELEEACRKYELRHGDIDWLSFSTKVFRDGRLVGFVGCNAEGWYSRPRPYGRNQVADTADRAIGYLGVRPVVAA</sequence>
<gene>
    <name evidence="1" type="ORF">H6H03_39680</name>
</gene>
<evidence type="ECO:0000313" key="1">
    <source>
        <dbReference type="EMBL" id="MBD2739883.1"/>
    </source>
</evidence>
<protein>
    <submittedName>
        <fullName evidence="1">Uncharacterized protein</fullName>
    </submittedName>
</protein>
<keyword evidence="2" id="KW-1185">Reference proteome</keyword>
<proteinExistence type="predicted"/>
<name>A0ABR8KQF2_9NOSO</name>
<dbReference type="RefSeq" id="WP_190960353.1">
    <property type="nucleotide sequence ID" value="NZ_JACJTU010000133.1"/>
</dbReference>
<dbReference type="EMBL" id="JACJTU010000133">
    <property type="protein sequence ID" value="MBD2739883.1"/>
    <property type="molecule type" value="Genomic_DNA"/>
</dbReference>